<reference evidence="1 2" key="1">
    <citation type="journal article" date="2020" name="Phytopathology">
        <title>Genome Sequence Resources of Colletotrichum truncatum, C. plurivorum, C. musicola, and C. sojae: Four Species Pathogenic to Soybean (Glycine max).</title>
        <authorList>
            <person name="Rogerio F."/>
            <person name="Boufleur T.R."/>
            <person name="Ciampi-Guillardi M."/>
            <person name="Sukno S.A."/>
            <person name="Thon M.R."/>
            <person name="Massola Junior N.S."/>
            <person name="Baroncelli R."/>
        </authorList>
    </citation>
    <scope>NUCLEOTIDE SEQUENCE [LARGE SCALE GENOMIC DNA]</scope>
    <source>
        <strain evidence="1 2">CMES1059</strain>
    </source>
</reference>
<evidence type="ECO:0000313" key="1">
    <source>
        <dbReference type="EMBL" id="KAL0930312.1"/>
    </source>
</evidence>
<keyword evidence="2" id="KW-1185">Reference proteome</keyword>
<comment type="caution">
    <text evidence="1">The sequence shown here is derived from an EMBL/GenBank/DDBJ whole genome shotgun (WGS) entry which is preliminary data.</text>
</comment>
<name>A0ACC3YEP9_COLTU</name>
<accession>A0ACC3YEP9</accession>
<dbReference type="Proteomes" id="UP000805649">
    <property type="component" value="Unassembled WGS sequence"/>
</dbReference>
<evidence type="ECO:0000313" key="2">
    <source>
        <dbReference type="Proteomes" id="UP000805649"/>
    </source>
</evidence>
<protein>
    <submittedName>
        <fullName evidence="1">Exo-1,3-beta-D-glucanase</fullName>
    </submittedName>
</protein>
<proteinExistence type="predicted"/>
<organism evidence="1 2">
    <name type="scientific">Colletotrichum truncatum</name>
    <name type="common">Anthracnose fungus</name>
    <name type="synonym">Colletotrichum capsici</name>
    <dbReference type="NCBI Taxonomy" id="5467"/>
    <lineage>
        <taxon>Eukaryota</taxon>
        <taxon>Fungi</taxon>
        <taxon>Dikarya</taxon>
        <taxon>Ascomycota</taxon>
        <taxon>Pezizomycotina</taxon>
        <taxon>Sordariomycetes</taxon>
        <taxon>Hypocreomycetidae</taxon>
        <taxon>Glomerellales</taxon>
        <taxon>Glomerellaceae</taxon>
        <taxon>Colletotrichum</taxon>
        <taxon>Colletotrichum truncatum species complex</taxon>
    </lineage>
</organism>
<gene>
    <name evidence="1" type="ORF">CTRU02_214387</name>
</gene>
<sequence>MISEAVENMRSVVEVAEKVLEAERKSIIANFLTAIFMLIPVAGEAVGALGATTMRAIIGIAGEVGNVGMTIYELINEPKGAVMTILGFVMGGGVSRQPFREAAAARRGMSSTDTGKLTPRIKNDIGTMAHVRSQCLKR</sequence>
<dbReference type="EMBL" id="VUJX02000011">
    <property type="protein sequence ID" value="KAL0930312.1"/>
    <property type="molecule type" value="Genomic_DNA"/>
</dbReference>